<evidence type="ECO:0000256" key="3">
    <source>
        <dbReference type="ARBA" id="ARBA00023242"/>
    </source>
</evidence>
<dbReference type="PANTHER" id="PTHR47424">
    <property type="entry name" value="REGULATORY PROTEIN GAL4"/>
    <property type="match status" value="1"/>
</dbReference>
<dbReference type="SMART" id="SM00066">
    <property type="entry name" value="GAL4"/>
    <property type="match status" value="1"/>
</dbReference>
<accession>A0A2V1CWU0</accession>
<dbReference type="PROSITE" id="PS50048">
    <property type="entry name" value="ZN2_CY6_FUNGAL_2"/>
    <property type="match status" value="1"/>
</dbReference>
<evidence type="ECO:0000256" key="2">
    <source>
        <dbReference type="ARBA" id="ARBA00023163"/>
    </source>
</evidence>
<proteinExistence type="predicted"/>
<keyword evidence="7" id="KW-1185">Reference proteome</keyword>
<dbReference type="Gene3D" id="4.10.240.10">
    <property type="entry name" value="Zn(2)-C6 fungal-type DNA-binding domain"/>
    <property type="match status" value="1"/>
</dbReference>
<dbReference type="GO" id="GO:0000981">
    <property type="term" value="F:DNA-binding transcription factor activity, RNA polymerase II-specific"/>
    <property type="evidence" value="ECO:0007669"/>
    <property type="project" value="InterPro"/>
</dbReference>
<reference evidence="6 7" key="1">
    <citation type="journal article" date="2018" name="Sci. Rep.">
        <title>Comparative genomics provides insights into the lifestyle and reveals functional heterogeneity of dark septate endophytic fungi.</title>
        <authorList>
            <person name="Knapp D.G."/>
            <person name="Nemeth J.B."/>
            <person name="Barry K."/>
            <person name="Hainaut M."/>
            <person name="Henrissat B."/>
            <person name="Johnson J."/>
            <person name="Kuo A."/>
            <person name="Lim J.H.P."/>
            <person name="Lipzen A."/>
            <person name="Nolan M."/>
            <person name="Ohm R.A."/>
            <person name="Tamas L."/>
            <person name="Grigoriev I.V."/>
            <person name="Spatafora J.W."/>
            <person name="Nagy L.G."/>
            <person name="Kovacs G.M."/>
        </authorList>
    </citation>
    <scope>NUCLEOTIDE SEQUENCE [LARGE SCALE GENOMIC DNA]</scope>
    <source>
        <strain evidence="6 7">DSE2036</strain>
    </source>
</reference>
<evidence type="ECO:0000259" key="5">
    <source>
        <dbReference type="PROSITE" id="PS50048"/>
    </source>
</evidence>
<organism evidence="6 7">
    <name type="scientific">Periconia macrospinosa</name>
    <dbReference type="NCBI Taxonomy" id="97972"/>
    <lineage>
        <taxon>Eukaryota</taxon>
        <taxon>Fungi</taxon>
        <taxon>Dikarya</taxon>
        <taxon>Ascomycota</taxon>
        <taxon>Pezizomycotina</taxon>
        <taxon>Dothideomycetes</taxon>
        <taxon>Pleosporomycetidae</taxon>
        <taxon>Pleosporales</taxon>
        <taxon>Massarineae</taxon>
        <taxon>Periconiaceae</taxon>
        <taxon>Periconia</taxon>
    </lineage>
</organism>
<feature type="compositionally biased region" description="Polar residues" evidence="4">
    <location>
        <begin position="137"/>
        <end position="146"/>
    </location>
</feature>
<evidence type="ECO:0000256" key="1">
    <source>
        <dbReference type="ARBA" id="ARBA00023015"/>
    </source>
</evidence>
<sequence length="204" mass="23502">MPPIQRPTIFIQYPSNAPRRTRIPVVCERCRRLKIKCDKQRPCSQCQKYEINCQYTAFKTPDIEKQEEAVHQEVHNETTSTLSHQHSAAQFTVSHDSYFISQAPMLAQSPQPPQPYSSAQTQLNEFSYFTPPQQLSFQNPLQYSPAPSQPGELEFNQPQSHEHCQREIQTLRSEIAMLKSRLNEGDPTTLRSPSPPVFSPHRHC</sequence>
<protein>
    <recommendedName>
        <fullName evidence="5">Zn(2)-C6 fungal-type domain-containing protein</fullName>
    </recommendedName>
</protein>
<gene>
    <name evidence="6" type="ORF">DM02DRAFT_665401</name>
</gene>
<feature type="domain" description="Zn(2)-C6 fungal-type" evidence="5">
    <location>
        <begin position="26"/>
        <end position="55"/>
    </location>
</feature>
<feature type="region of interest" description="Disordered" evidence="4">
    <location>
        <begin position="180"/>
        <end position="204"/>
    </location>
</feature>
<dbReference type="CDD" id="cd00067">
    <property type="entry name" value="GAL4"/>
    <property type="match status" value="1"/>
</dbReference>
<dbReference type="EMBL" id="KZ806585">
    <property type="protein sequence ID" value="PVH90197.1"/>
    <property type="molecule type" value="Genomic_DNA"/>
</dbReference>
<feature type="region of interest" description="Disordered" evidence="4">
    <location>
        <begin position="137"/>
        <end position="166"/>
    </location>
</feature>
<keyword evidence="1" id="KW-0805">Transcription regulation</keyword>
<dbReference type="AlphaFoldDB" id="A0A2V1CWU0"/>
<dbReference type="InterPro" id="IPR051127">
    <property type="entry name" value="Fungal_SecMet_Regulators"/>
</dbReference>
<dbReference type="Pfam" id="PF00172">
    <property type="entry name" value="Zn_clus"/>
    <property type="match status" value="1"/>
</dbReference>
<keyword evidence="3" id="KW-0539">Nucleus</keyword>
<dbReference type="GO" id="GO:0008270">
    <property type="term" value="F:zinc ion binding"/>
    <property type="evidence" value="ECO:0007669"/>
    <property type="project" value="InterPro"/>
</dbReference>
<dbReference type="OrthoDB" id="424974at2759"/>
<dbReference type="InterPro" id="IPR036864">
    <property type="entry name" value="Zn2-C6_fun-type_DNA-bd_sf"/>
</dbReference>
<evidence type="ECO:0000256" key="4">
    <source>
        <dbReference type="SAM" id="MobiDB-lite"/>
    </source>
</evidence>
<evidence type="ECO:0000313" key="6">
    <source>
        <dbReference type="EMBL" id="PVH90197.1"/>
    </source>
</evidence>
<evidence type="ECO:0000313" key="7">
    <source>
        <dbReference type="Proteomes" id="UP000244855"/>
    </source>
</evidence>
<name>A0A2V1CWU0_9PLEO</name>
<dbReference type="InterPro" id="IPR001138">
    <property type="entry name" value="Zn2Cys6_DnaBD"/>
</dbReference>
<dbReference type="PROSITE" id="PS00463">
    <property type="entry name" value="ZN2_CY6_FUNGAL_1"/>
    <property type="match status" value="1"/>
</dbReference>
<keyword evidence="2" id="KW-0804">Transcription</keyword>
<dbReference type="PANTHER" id="PTHR47424:SF14">
    <property type="entry name" value="ZINC FINGER PROTEIN GRT1"/>
    <property type="match status" value="1"/>
</dbReference>
<dbReference type="SUPFAM" id="SSF57701">
    <property type="entry name" value="Zn2/Cys6 DNA-binding domain"/>
    <property type="match status" value="1"/>
</dbReference>
<dbReference type="Proteomes" id="UP000244855">
    <property type="component" value="Unassembled WGS sequence"/>
</dbReference>